<dbReference type="CDD" id="cd06604">
    <property type="entry name" value="GH31_glucosidase_II_MalA"/>
    <property type="match status" value="1"/>
</dbReference>
<dbReference type="PANTHER" id="PTHR22762:SF120">
    <property type="entry name" value="HETEROGLYCAN GLUCOSIDASE 1"/>
    <property type="match status" value="1"/>
</dbReference>
<dbReference type="PANTHER" id="PTHR22762">
    <property type="entry name" value="ALPHA-GLUCOSIDASE"/>
    <property type="match status" value="1"/>
</dbReference>
<dbReference type="Gene3D" id="2.60.40.1760">
    <property type="entry name" value="glycosyl hydrolase (family 31)"/>
    <property type="match status" value="1"/>
</dbReference>
<dbReference type="Pfam" id="PF01055">
    <property type="entry name" value="Glyco_hydro_31_2nd"/>
    <property type="match status" value="1"/>
</dbReference>
<dbReference type="InterPro" id="IPR017853">
    <property type="entry name" value="GH"/>
</dbReference>
<evidence type="ECO:0000256" key="2">
    <source>
        <dbReference type="ARBA" id="ARBA00022801"/>
    </source>
</evidence>
<name>A0ABU9UDV3_9SPIR</name>
<evidence type="ECO:0000256" key="1">
    <source>
        <dbReference type="ARBA" id="ARBA00007806"/>
    </source>
</evidence>
<evidence type="ECO:0000259" key="7">
    <source>
        <dbReference type="Pfam" id="PF21365"/>
    </source>
</evidence>
<feature type="domain" description="Glycoside hydrolase family 31 N-terminal" evidence="6">
    <location>
        <begin position="28"/>
        <end position="191"/>
    </location>
</feature>
<dbReference type="PROSITE" id="PS00129">
    <property type="entry name" value="GLYCOSYL_HYDROL_F31_1"/>
    <property type="match status" value="1"/>
</dbReference>
<dbReference type="Pfam" id="PF13802">
    <property type="entry name" value="Gal_mutarotas_2"/>
    <property type="match status" value="1"/>
</dbReference>
<evidence type="ECO:0000259" key="6">
    <source>
        <dbReference type="Pfam" id="PF13802"/>
    </source>
</evidence>
<organism evidence="8 9">
    <name type="scientific">Rarispira pelagica</name>
    <dbReference type="NCBI Taxonomy" id="3141764"/>
    <lineage>
        <taxon>Bacteria</taxon>
        <taxon>Pseudomonadati</taxon>
        <taxon>Spirochaetota</taxon>
        <taxon>Spirochaetia</taxon>
        <taxon>Winmispirales</taxon>
        <taxon>Winmispiraceae</taxon>
        <taxon>Rarispira</taxon>
    </lineage>
</organism>
<dbReference type="InterPro" id="IPR048395">
    <property type="entry name" value="Glyco_hydro_31_C"/>
</dbReference>
<evidence type="ECO:0000313" key="9">
    <source>
        <dbReference type="Proteomes" id="UP001466331"/>
    </source>
</evidence>
<dbReference type="GO" id="GO:0016787">
    <property type="term" value="F:hydrolase activity"/>
    <property type="evidence" value="ECO:0007669"/>
    <property type="project" value="UniProtKB-KW"/>
</dbReference>
<dbReference type="SUPFAM" id="SSF74650">
    <property type="entry name" value="Galactose mutarotase-like"/>
    <property type="match status" value="1"/>
</dbReference>
<dbReference type="InterPro" id="IPR000322">
    <property type="entry name" value="Glyco_hydro_31_TIM"/>
</dbReference>
<comment type="similarity">
    <text evidence="1 4">Belongs to the glycosyl hydrolase 31 family.</text>
</comment>
<comment type="caution">
    <text evidence="8">The sequence shown here is derived from an EMBL/GenBank/DDBJ whole genome shotgun (WGS) entry which is preliminary data.</text>
</comment>
<keyword evidence="3 4" id="KW-0326">Glycosidase</keyword>
<dbReference type="CDD" id="cd14752">
    <property type="entry name" value="GH31_N"/>
    <property type="match status" value="1"/>
</dbReference>
<accession>A0ABU9UDV3</accession>
<proteinExistence type="inferred from homology"/>
<dbReference type="Gene3D" id="2.60.40.1180">
    <property type="entry name" value="Golgi alpha-mannosidase II"/>
    <property type="match status" value="2"/>
</dbReference>
<evidence type="ECO:0000313" key="8">
    <source>
        <dbReference type="EMBL" id="MEM5948844.1"/>
    </source>
</evidence>
<keyword evidence="2 4" id="KW-0378">Hydrolase</keyword>
<gene>
    <name evidence="8" type="ORF">WKV44_09860</name>
</gene>
<dbReference type="Gene3D" id="3.20.20.80">
    <property type="entry name" value="Glycosidases"/>
    <property type="match status" value="1"/>
</dbReference>
<evidence type="ECO:0000259" key="5">
    <source>
        <dbReference type="Pfam" id="PF01055"/>
    </source>
</evidence>
<dbReference type="InterPro" id="IPR013780">
    <property type="entry name" value="Glyco_hydro_b"/>
</dbReference>
<dbReference type="SUPFAM" id="SSF51011">
    <property type="entry name" value="Glycosyl hydrolase domain"/>
    <property type="match status" value="1"/>
</dbReference>
<protein>
    <submittedName>
        <fullName evidence="8">Glycoside hydrolase family 31 protein</fullName>
    </submittedName>
</protein>
<dbReference type="RefSeq" id="WP_420070297.1">
    <property type="nucleotide sequence ID" value="NZ_JBCHKQ010000006.1"/>
</dbReference>
<sequence>MNNYKAGKIKSYKQENNTVIAIYEGLILTVEAIDKAVFRVRAGRELPLKEYRSLSVIYDSKALTASAEKTDNGLVVSYEDYSIVLRDNAAIDFYHGKKVLSHGDCINITGDTLYDYRTLGKKEEILGLGEQVSPLSRRGYIIENWNNDAAFPHTEATRPMYCSIPFFMSVNISDNIFWGYFLDSPYKSIFDIGNTDWDKLIVSLYRDDLTVYFIGGDTPDEIIERYTALTGRYSMPPLWALGYHQCKYSYMSETEAKEVATRLREEKIPCDGFWYDIDYMDAYRVFTFDKNRYPNPKKHLKEMKELGFHPVFIVDPGIKSDSPGVYDVCDQGKANDFFMKYPDGRLFEGRVWPGQVHFPDFSRRDVRDWWADLHEVYFSAGAEGIWNDMNEPALLRETIKEDNTIPEEVRMYDDGRWSGQDRMHNLYAMYEAMATRAAFDKMLPDRRPFLLTRSGFAGIQRYAAVWTGDNRSTWEHLAMSVPQLINMSLSGVGFIGADVGGFGENTNPELMVRWYQLGSFYPFFRGHNENESKPQEPYLFGDDITALIRKAVSFRYRMLPYLYSQFYLMTQKGTPVFRPIFWEDRAEYAFIRDQFLWGDSIMVAPCLEKGQKKRLVYVPEGIWYDRNSFVKYNGRQHVITDTPLDTVPIYVKEGAVIPVYPYDIQHTGQIDRETLYLEVWPIAEGENSGIFIEDDGISREQETLIHRYTRKNNQLIVSIDRKTSYKRLVILLPNMDNTWETHEYAVNCSEDMVIKIG</sequence>
<evidence type="ECO:0000256" key="4">
    <source>
        <dbReference type="RuleBase" id="RU361185"/>
    </source>
</evidence>
<keyword evidence="9" id="KW-1185">Reference proteome</keyword>
<dbReference type="Proteomes" id="UP001466331">
    <property type="component" value="Unassembled WGS sequence"/>
</dbReference>
<evidence type="ECO:0000256" key="3">
    <source>
        <dbReference type="ARBA" id="ARBA00023295"/>
    </source>
</evidence>
<dbReference type="Pfam" id="PF21365">
    <property type="entry name" value="Glyco_hydro_31_3rd"/>
    <property type="match status" value="1"/>
</dbReference>
<dbReference type="SUPFAM" id="SSF51445">
    <property type="entry name" value="(Trans)glycosidases"/>
    <property type="match status" value="1"/>
</dbReference>
<feature type="domain" description="Glycosyl hydrolase family 31 C-terminal" evidence="7">
    <location>
        <begin position="573"/>
        <end position="657"/>
    </location>
</feature>
<dbReference type="EMBL" id="JBCHKQ010000006">
    <property type="protein sequence ID" value="MEM5948844.1"/>
    <property type="molecule type" value="Genomic_DNA"/>
</dbReference>
<dbReference type="InterPro" id="IPR025887">
    <property type="entry name" value="Glyco_hydro_31_N_dom"/>
</dbReference>
<dbReference type="InterPro" id="IPR011013">
    <property type="entry name" value="Gal_mutarotase_sf_dom"/>
</dbReference>
<feature type="domain" description="Glycoside hydrolase family 31 TIM barrel" evidence="5">
    <location>
        <begin position="234"/>
        <end position="565"/>
    </location>
</feature>
<reference evidence="8 9" key="1">
    <citation type="submission" date="2024-03" db="EMBL/GenBank/DDBJ databases">
        <title>Ignisphaera cupida sp. nov., a hyperthermophilic hydrolytic archaeon from a hot spring of Kamchatka, and proposal of Ignisphaeraceae fam. nov.</title>
        <authorList>
            <person name="Podosokorskaya O.A."/>
            <person name="Elcheninov A.G."/>
            <person name="Maltseva A.I."/>
            <person name="Zayulina K.S."/>
            <person name="Novikov A."/>
            <person name="Merkel A.Y."/>
        </authorList>
    </citation>
    <scope>NUCLEOTIDE SEQUENCE [LARGE SCALE GENOMIC DNA]</scope>
    <source>
        <strain evidence="8 9">38H-sp</strain>
    </source>
</reference>
<dbReference type="InterPro" id="IPR030458">
    <property type="entry name" value="Glyco_hydro_31_AS"/>
</dbReference>